<evidence type="ECO:0000313" key="5">
    <source>
        <dbReference type="EMBL" id="MBN9669313.1"/>
    </source>
</evidence>
<dbReference type="Pfam" id="PF13404">
    <property type="entry name" value="HTH_AsnC-type"/>
    <property type="match status" value="1"/>
</dbReference>
<keyword evidence="2" id="KW-0238">DNA-binding</keyword>
<dbReference type="GO" id="GO:0005829">
    <property type="term" value="C:cytosol"/>
    <property type="evidence" value="ECO:0007669"/>
    <property type="project" value="TreeGrafter"/>
</dbReference>
<keyword evidence="3" id="KW-0804">Transcription</keyword>
<reference evidence="5" key="1">
    <citation type="submission" date="2020-12" db="EMBL/GenBank/DDBJ databases">
        <title>Oil enriched cultivation method for isolating marine PHA-producing bacteria.</title>
        <authorList>
            <person name="Zheng W."/>
            <person name="Yu S."/>
            <person name="Huang Y."/>
        </authorList>
    </citation>
    <scope>NUCLEOTIDE SEQUENCE</scope>
    <source>
        <strain evidence="5">SY-2-12</strain>
    </source>
</reference>
<evidence type="ECO:0000256" key="3">
    <source>
        <dbReference type="ARBA" id="ARBA00023163"/>
    </source>
</evidence>
<dbReference type="InterPro" id="IPR011991">
    <property type="entry name" value="ArsR-like_HTH"/>
</dbReference>
<feature type="domain" description="HTH asnC-type" evidence="4">
    <location>
        <begin position="4"/>
        <end position="65"/>
    </location>
</feature>
<dbReference type="Pfam" id="PF01037">
    <property type="entry name" value="AsnC_trans_reg"/>
    <property type="match status" value="1"/>
</dbReference>
<dbReference type="PANTHER" id="PTHR30154">
    <property type="entry name" value="LEUCINE-RESPONSIVE REGULATORY PROTEIN"/>
    <property type="match status" value="1"/>
</dbReference>
<gene>
    <name evidence="5" type="ORF">JF539_03115</name>
</gene>
<dbReference type="CDD" id="cd00090">
    <property type="entry name" value="HTH_ARSR"/>
    <property type="match status" value="1"/>
</dbReference>
<dbReference type="InterPro" id="IPR011008">
    <property type="entry name" value="Dimeric_a/b-barrel"/>
</dbReference>
<accession>A0A939J0I3</accession>
<comment type="caution">
    <text evidence="5">The sequence shown here is derived from an EMBL/GenBank/DDBJ whole genome shotgun (WGS) entry which is preliminary data.</text>
</comment>
<dbReference type="Gene3D" id="1.10.10.10">
    <property type="entry name" value="Winged helix-like DNA-binding domain superfamily/Winged helix DNA-binding domain"/>
    <property type="match status" value="1"/>
</dbReference>
<dbReference type="Gene3D" id="3.30.70.920">
    <property type="match status" value="1"/>
</dbReference>
<dbReference type="InterPro" id="IPR019885">
    <property type="entry name" value="Tscrpt_reg_HTH_AsnC-type_CS"/>
</dbReference>
<dbReference type="SUPFAM" id="SSF54909">
    <property type="entry name" value="Dimeric alpha+beta barrel"/>
    <property type="match status" value="1"/>
</dbReference>
<dbReference type="InterPro" id="IPR019887">
    <property type="entry name" value="Tscrpt_reg_AsnC/Lrp_C"/>
</dbReference>
<dbReference type="InterPro" id="IPR000485">
    <property type="entry name" value="AsnC-type_HTH_dom"/>
</dbReference>
<protein>
    <submittedName>
        <fullName evidence="5">Lrp/AsnC family transcriptional regulator</fullName>
    </submittedName>
</protein>
<dbReference type="InterPro" id="IPR036390">
    <property type="entry name" value="WH_DNA-bd_sf"/>
</dbReference>
<dbReference type="PROSITE" id="PS00519">
    <property type="entry name" value="HTH_ASNC_1"/>
    <property type="match status" value="1"/>
</dbReference>
<dbReference type="PANTHER" id="PTHR30154:SF34">
    <property type="entry name" value="TRANSCRIPTIONAL REGULATOR AZLB"/>
    <property type="match status" value="1"/>
</dbReference>
<evidence type="ECO:0000256" key="1">
    <source>
        <dbReference type="ARBA" id="ARBA00023015"/>
    </source>
</evidence>
<dbReference type="PRINTS" id="PR00033">
    <property type="entry name" value="HTHASNC"/>
</dbReference>
<dbReference type="RefSeq" id="WP_207138885.1">
    <property type="nucleotide sequence ID" value="NZ_JAEKJZ010000001.1"/>
</dbReference>
<dbReference type="GO" id="GO:0043200">
    <property type="term" value="P:response to amino acid"/>
    <property type="evidence" value="ECO:0007669"/>
    <property type="project" value="TreeGrafter"/>
</dbReference>
<organism evidence="5 6">
    <name type="scientific">Roseibium aggregatum</name>
    <dbReference type="NCBI Taxonomy" id="187304"/>
    <lineage>
        <taxon>Bacteria</taxon>
        <taxon>Pseudomonadati</taxon>
        <taxon>Pseudomonadota</taxon>
        <taxon>Alphaproteobacteria</taxon>
        <taxon>Hyphomicrobiales</taxon>
        <taxon>Stappiaceae</taxon>
        <taxon>Roseibium</taxon>
    </lineage>
</organism>
<dbReference type="InterPro" id="IPR036388">
    <property type="entry name" value="WH-like_DNA-bd_sf"/>
</dbReference>
<dbReference type="GO" id="GO:0043565">
    <property type="term" value="F:sequence-specific DNA binding"/>
    <property type="evidence" value="ECO:0007669"/>
    <property type="project" value="InterPro"/>
</dbReference>
<dbReference type="SMART" id="SM00344">
    <property type="entry name" value="HTH_ASNC"/>
    <property type="match status" value="1"/>
</dbReference>
<dbReference type="Proteomes" id="UP000664096">
    <property type="component" value="Unassembled WGS sequence"/>
</dbReference>
<keyword evidence="1" id="KW-0805">Transcription regulation</keyword>
<dbReference type="PROSITE" id="PS50956">
    <property type="entry name" value="HTH_ASNC_2"/>
    <property type="match status" value="1"/>
</dbReference>
<dbReference type="EMBL" id="JAEKJZ010000001">
    <property type="protein sequence ID" value="MBN9669313.1"/>
    <property type="molecule type" value="Genomic_DNA"/>
</dbReference>
<name>A0A939J0I3_9HYPH</name>
<dbReference type="GO" id="GO:0006355">
    <property type="term" value="P:regulation of DNA-templated transcription"/>
    <property type="evidence" value="ECO:0007669"/>
    <property type="project" value="UniProtKB-ARBA"/>
</dbReference>
<evidence type="ECO:0000259" key="4">
    <source>
        <dbReference type="PROSITE" id="PS50956"/>
    </source>
</evidence>
<proteinExistence type="predicted"/>
<sequence length="154" mass="17125">MDAIDSFDRKLLDLLRHDARQTGRQLAEAVGLSPAACLRRVQRLREIGAIEREVAIISPQVAGQTVKLLVMLVIPPGKPDRIDRLRRKFAALAQVTTIYHVTGKADLVLTVECASMEAYANFTEVHFYSEDIASFETIVVLRSYDAHPEPAPKA</sequence>
<dbReference type="InterPro" id="IPR019888">
    <property type="entry name" value="Tscrpt_reg_AsnC-like"/>
</dbReference>
<dbReference type="SUPFAM" id="SSF46785">
    <property type="entry name" value="Winged helix' DNA-binding domain"/>
    <property type="match status" value="1"/>
</dbReference>
<evidence type="ECO:0000313" key="6">
    <source>
        <dbReference type="Proteomes" id="UP000664096"/>
    </source>
</evidence>
<dbReference type="AlphaFoldDB" id="A0A939J0I3"/>
<evidence type="ECO:0000256" key="2">
    <source>
        <dbReference type="ARBA" id="ARBA00023125"/>
    </source>
</evidence>